<dbReference type="HOGENOM" id="CLU_2645689_0_0_2"/>
<accession>A0A0A7V5M8</accession>
<dbReference type="STRING" id="1410606.T478_0007"/>
<dbReference type="EMBL" id="CP007026">
    <property type="protein sequence ID" value="AJA91995.1"/>
    <property type="molecule type" value="Genomic_DNA"/>
</dbReference>
<evidence type="ECO:0000313" key="1">
    <source>
        <dbReference type="EMBL" id="AJA91995.1"/>
    </source>
</evidence>
<reference evidence="1 2" key="1">
    <citation type="journal article" date="2015" name="Proc. Natl. Acad. Sci. U.S.A.">
        <title>Genomic and proteomic characterization of "Candidatus Nitrosopelagicus brevis": An ammonia-oxidizing archaeon from the open ocean.</title>
        <authorList>
            <person name="Santoro A.E."/>
            <person name="Dupont C.L."/>
            <person name="Richter R.A."/>
            <person name="Craig M.T."/>
            <person name="Carini P."/>
            <person name="McIlvin M.R."/>
            <person name="Yang Y."/>
            <person name="Orsi W.D."/>
            <person name="Moran D.M."/>
            <person name="Saito M.A."/>
        </authorList>
    </citation>
    <scope>NUCLEOTIDE SEQUENCE [LARGE SCALE GENOMIC DNA]</scope>
    <source>
        <strain evidence="2">V2</strain>
    </source>
</reference>
<dbReference type="AlphaFoldDB" id="A0A0A7V5M8"/>
<dbReference type="KEGG" id="nbv:T478_0007"/>
<organism evidence="1 2">
    <name type="scientific">Candidatus Nitrosopelagicus brevis</name>
    <dbReference type="NCBI Taxonomy" id="1410606"/>
    <lineage>
        <taxon>Archaea</taxon>
        <taxon>Nitrososphaerota</taxon>
    </lineage>
</organism>
<proteinExistence type="predicted"/>
<dbReference type="Proteomes" id="UP000030944">
    <property type="component" value="Chromosome"/>
</dbReference>
<evidence type="ECO:0000313" key="2">
    <source>
        <dbReference type="Proteomes" id="UP000030944"/>
    </source>
</evidence>
<gene>
    <name evidence="1" type="ORF">T478_0007</name>
</gene>
<sequence length="76" mass="8739">MVGLKEDMGTCSICRKISATDSDHLHCIEKRRIELENVQLKDTITEKLDLEKDPNNMGKEIKALLGHMNREKEKSE</sequence>
<name>A0A0A7V5M8_9ARCH</name>
<protein>
    <submittedName>
        <fullName evidence="1">Uncharacterized protein</fullName>
    </submittedName>
</protein>